<dbReference type="GO" id="GO:0016616">
    <property type="term" value="F:oxidoreductase activity, acting on the CH-OH group of donors, NAD or NADP as acceptor"/>
    <property type="evidence" value="ECO:0007669"/>
    <property type="project" value="InterPro"/>
</dbReference>
<evidence type="ECO:0000256" key="2">
    <source>
        <dbReference type="ARBA" id="ARBA00023027"/>
    </source>
</evidence>
<evidence type="ECO:0000259" key="4">
    <source>
        <dbReference type="Pfam" id="PF02826"/>
    </source>
</evidence>
<dbReference type="SUPFAM" id="SSF52283">
    <property type="entry name" value="Formate/glycerate dehydrogenase catalytic domain-like"/>
    <property type="match status" value="1"/>
</dbReference>
<organism evidence="5">
    <name type="scientific">marine metagenome</name>
    <dbReference type="NCBI Taxonomy" id="408172"/>
    <lineage>
        <taxon>unclassified sequences</taxon>
        <taxon>metagenomes</taxon>
        <taxon>ecological metagenomes</taxon>
    </lineage>
</organism>
<dbReference type="InterPro" id="IPR036291">
    <property type="entry name" value="NAD(P)-bd_dom_sf"/>
</dbReference>
<sequence length="333" mass="37505">MSSPIKVKRHALWERHMKIMITSLITEKFQAELIDEFPDIEFIFENEPERHINEVSQCDVFMGIPSREVFLAADKIRWLHCPGTGIDKIMEIPEVIDSDVVVTNARGPHTSPMADHGMAMILTFAHKLRQLWDDQKEKIWNLPGYDQQMISLAETTMGILGIGGIGSAMARRAAAFGIRVYGIDRDVTLSSQGVLEVWGTDRLDELLSISDWFVVAVPYTSDTHHLLGHSRMSKLKPGSRIIVLSRGGIVDESALMEGIENGRIAGAGLDVTEVEPLPQDSPLWDHPNIILSPHVSALTSEMWDGRRDIFKENLRRYLSNKPFLHACDKRLGY</sequence>
<feature type="domain" description="D-isomer specific 2-hydroxyacid dehydrogenase catalytic" evidence="3">
    <location>
        <begin position="25"/>
        <end position="325"/>
    </location>
</feature>
<dbReference type="PANTHER" id="PTHR43333">
    <property type="entry name" value="2-HACID_DH_C DOMAIN-CONTAINING PROTEIN"/>
    <property type="match status" value="1"/>
</dbReference>
<keyword evidence="2" id="KW-0520">NAD</keyword>
<dbReference type="InterPro" id="IPR006139">
    <property type="entry name" value="D-isomer_2_OHA_DH_cat_dom"/>
</dbReference>
<dbReference type="Pfam" id="PF00389">
    <property type="entry name" value="2-Hacid_dh"/>
    <property type="match status" value="1"/>
</dbReference>
<evidence type="ECO:0000259" key="3">
    <source>
        <dbReference type="Pfam" id="PF00389"/>
    </source>
</evidence>
<dbReference type="GO" id="GO:0051287">
    <property type="term" value="F:NAD binding"/>
    <property type="evidence" value="ECO:0007669"/>
    <property type="project" value="InterPro"/>
</dbReference>
<dbReference type="CDD" id="cd05300">
    <property type="entry name" value="2-Hacid_dh_1"/>
    <property type="match status" value="1"/>
</dbReference>
<dbReference type="EMBL" id="UINC01032638">
    <property type="protein sequence ID" value="SVB20627.1"/>
    <property type="molecule type" value="Genomic_DNA"/>
</dbReference>
<name>A0A382C5C3_9ZZZZ</name>
<accession>A0A382C5C3</accession>
<dbReference type="SUPFAM" id="SSF51735">
    <property type="entry name" value="NAD(P)-binding Rossmann-fold domains"/>
    <property type="match status" value="1"/>
</dbReference>
<reference evidence="5" key="1">
    <citation type="submission" date="2018-05" db="EMBL/GenBank/DDBJ databases">
        <authorList>
            <person name="Lanie J.A."/>
            <person name="Ng W.-L."/>
            <person name="Kazmierczak K.M."/>
            <person name="Andrzejewski T.M."/>
            <person name="Davidsen T.M."/>
            <person name="Wayne K.J."/>
            <person name="Tettelin H."/>
            <person name="Glass J.I."/>
            <person name="Rusch D."/>
            <person name="Podicherti R."/>
            <person name="Tsui H.-C.T."/>
            <person name="Winkler M.E."/>
        </authorList>
    </citation>
    <scope>NUCLEOTIDE SEQUENCE</scope>
</reference>
<evidence type="ECO:0000256" key="1">
    <source>
        <dbReference type="ARBA" id="ARBA00023002"/>
    </source>
</evidence>
<evidence type="ECO:0000313" key="5">
    <source>
        <dbReference type="EMBL" id="SVB20627.1"/>
    </source>
</evidence>
<proteinExistence type="predicted"/>
<dbReference type="PANTHER" id="PTHR43333:SF1">
    <property type="entry name" value="D-ISOMER SPECIFIC 2-HYDROXYACID DEHYDROGENASE NAD-BINDING DOMAIN-CONTAINING PROTEIN"/>
    <property type="match status" value="1"/>
</dbReference>
<dbReference type="AlphaFoldDB" id="A0A382C5C3"/>
<gene>
    <name evidence="5" type="ORF">METZ01_LOCUS173481</name>
</gene>
<evidence type="ECO:0008006" key="6">
    <source>
        <dbReference type="Google" id="ProtNLM"/>
    </source>
</evidence>
<dbReference type="InterPro" id="IPR006140">
    <property type="entry name" value="D-isomer_DH_NAD-bd"/>
</dbReference>
<keyword evidence="1" id="KW-0560">Oxidoreductase</keyword>
<protein>
    <recommendedName>
        <fullName evidence="6">D-isomer specific 2-hydroxyacid dehydrogenase NAD-binding domain-containing protein</fullName>
    </recommendedName>
</protein>
<feature type="domain" description="D-isomer specific 2-hydroxyacid dehydrogenase NAD-binding" evidence="4">
    <location>
        <begin position="118"/>
        <end position="296"/>
    </location>
</feature>
<dbReference type="Gene3D" id="3.40.50.720">
    <property type="entry name" value="NAD(P)-binding Rossmann-like Domain"/>
    <property type="match status" value="2"/>
</dbReference>
<dbReference type="Pfam" id="PF02826">
    <property type="entry name" value="2-Hacid_dh_C"/>
    <property type="match status" value="1"/>
</dbReference>